<organism evidence="5 6">
    <name type="scientific">Acidovorax delafieldii</name>
    <name type="common">Pseudomonas delafieldii</name>
    <dbReference type="NCBI Taxonomy" id="47920"/>
    <lineage>
        <taxon>Bacteria</taxon>
        <taxon>Pseudomonadati</taxon>
        <taxon>Pseudomonadota</taxon>
        <taxon>Betaproteobacteria</taxon>
        <taxon>Burkholderiales</taxon>
        <taxon>Comamonadaceae</taxon>
        <taxon>Acidovorax</taxon>
    </lineage>
</organism>
<proteinExistence type="predicted"/>
<dbReference type="InterPro" id="IPR009057">
    <property type="entry name" value="Homeodomain-like_sf"/>
</dbReference>
<dbReference type="PANTHER" id="PTHR47894">
    <property type="entry name" value="HTH-TYPE TRANSCRIPTIONAL REGULATOR GADX"/>
    <property type="match status" value="1"/>
</dbReference>
<dbReference type="EMBL" id="VJWE01000016">
    <property type="protein sequence ID" value="TWG34862.1"/>
    <property type="molecule type" value="Genomic_DNA"/>
</dbReference>
<keyword evidence="2" id="KW-0238">DNA-binding</keyword>
<dbReference type="InterPro" id="IPR018060">
    <property type="entry name" value="HTH_AraC"/>
</dbReference>
<dbReference type="PROSITE" id="PS01124">
    <property type="entry name" value="HTH_ARAC_FAMILY_2"/>
    <property type="match status" value="1"/>
</dbReference>
<dbReference type="Gene3D" id="1.10.10.60">
    <property type="entry name" value="Homeodomain-like"/>
    <property type="match status" value="1"/>
</dbReference>
<evidence type="ECO:0000256" key="1">
    <source>
        <dbReference type="ARBA" id="ARBA00023015"/>
    </source>
</evidence>
<evidence type="ECO:0000313" key="6">
    <source>
        <dbReference type="Proteomes" id="UP000321485"/>
    </source>
</evidence>
<dbReference type="SMART" id="SM00342">
    <property type="entry name" value="HTH_ARAC"/>
    <property type="match status" value="1"/>
</dbReference>
<evidence type="ECO:0000259" key="4">
    <source>
        <dbReference type="PROSITE" id="PS01124"/>
    </source>
</evidence>
<dbReference type="AlphaFoldDB" id="A0A561XFK1"/>
<keyword evidence="3" id="KW-0804">Transcription</keyword>
<name>A0A561XFK1_ACIDE</name>
<protein>
    <submittedName>
        <fullName evidence="5">AraC family transcriptional regulator</fullName>
    </submittedName>
</protein>
<feature type="domain" description="HTH araC/xylS-type" evidence="4">
    <location>
        <begin position="240"/>
        <end position="338"/>
    </location>
</feature>
<comment type="caution">
    <text evidence="5">The sequence shown here is derived from an EMBL/GenBank/DDBJ whole genome shotgun (WGS) entry which is preliminary data.</text>
</comment>
<dbReference type="PANTHER" id="PTHR47894:SF1">
    <property type="entry name" value="HTH-TYPE TRANSCRIPTIONAL REGULATOR VQSM"/>
    <property type="match status" value="1"/>
</dbReference>
<dbReference type="GO" id="GO:0000976">
    <property type="term" value="F:transcription cis-regulatory region binding"/>
    <property type="evidence" value="ECO:0007669"/>
    <property type="project" value="TreeGrafter"/>
</dbReference>
<dbReference type="SUPFAM" id="SSF46689">
    <property type="entry name" value="Homeodomain-like"/>
    <property type="match status" value="1"/>
</dbReference>
<dbReference type="Proteomes" id="UP000321485">
    <property type="component" value="Unassembled WGS sequence"/>
</dbReference>
<sequence length="355" mass="39708">MNPLPQRTSSAAWVRGIAELFAAEGLPVPALCAQADIDLESLQHPHTRVDVDRVSRLWEAAAQHYERPGLGLDRQLAARYGKLDLVGHALASGPNLLEGFRHLDRHMALISDATTFSMERDPRGYWMVLNHIGASRPIPRQRVEFAVLTLLTLCDWLTRRDLTPLAVELVTPAPADDTRHRAAFGVPPRFGQPVNRFLMAEADLLQPIPTHNPSLWALHEQLVEAELGQLGPLGQSLVSAKVRTEISRMLHLGEPRREDVAARLHLTDRTLQRRLQAESVSFQQLLDDTRSELARQYLADPRRSLAEVADQLGFSDQSNLFRACKRWFGMPPGQYRQQLQQPAPGPAFLTAAVSL</sequence>
<keyword evidence="1" id="KW-0805">Transcription regulation</keyword>
<dbReference type="Pfam" id="PF12833">
    <property type="entry name" value="HTH_18"/>
    <property type="match status" value="1"/>
</dbReference>
<dbReference type="Pfam" id="PF12625">
    <property type="entry name" value="Arabinose_bd"/>
    <property type="match status" value="1"/>
</dbReference>
<dbReference type="GeneID" id="51112922"/>
<evidence type="ECO:0000256" key="3">
    <source>
        <dbReference type="ARBA" id="ARBA00023163"/>
    </source>
</evidence>
<gene>
    <name evidence="5" type="ORF">ATF69_3879</name>
</gene>
<dbReference type="RefSeq" id="WP_146871966.1">
    <property type="nucleotide sequence ID" value="NZ_VJWE01000016.1"/>
</dbReference>
<reference evidence="5 6" key="1">
    <citation type="journal article" date="2015" name="Stand. Genomic Sci.">
        <title>Genomic Encyclopedia of Bacterial and Archaeal Type Strains, Phase III: the genomes of soil and plant-associated and newly described type strains.</title>
        <authorList>
            <person name="Whitman W.B."/>
            <person name="Woyke T."/>
            <person name="Klenk H.P."/>
            <person name="Zhou Y."/>
            <person name="Lilburn T.G."/>
            <person name="Beck B.J."/>
            <person name="De Vos P."/>
            <person name="Vandamme P."/>
            <person name="Eisen J.A."/>
            <person name="Garrity G."/>
            <person name="Hugenholtz P."/>
            <person name="Kyrpides N.C."/>
        </authorList>
    </citation>
    <scope>NUCLEOTIDE SEQUENCE [LARGE SCALE GENOMIC DNA]</scope>
    <source>
        <strain evidence="5 6">DSM 64</strain>
    </source>
</reference>
<dbReference type="InterPro" id="IPR032687">
    <property type="entry name" value="AraC-type_N"/>
</dbReference>
<dbReference type="GO" id="GO:0003700">
    <property type="term" value="F:DNA-binding transcription factor activity"/>
    <property type="evidence" value="ECO:0007669"/>
    <property type="project" value="InterPro"/>
</dbReference>
<evidence type="ECO:0000256" key="2">
    <source>
        <dbReference type="ARBA" id="ARBA00023125"/>
    </source>
</evidence>
<evidence type="ECO:0000313" key="5">
    <source>
        <dbReference type="EMBL" id="TWG34862.1"/>
    </source>
</evidence>
<dbReference type="GO" id="GO:0005829">
    <property type="term" value="C:cytosol"/>
    <property type="evidence" value="ECO:0007669"/>
    <property type="project" value="TreeGrafter"/>
</dbReference>
<accession>A0A561XFK1</accession>